<dbReference type="AlphaFoldDB" id="A0A931E7T6"/>
<keyword evidence="3" id="KW-1185">Reference proteome</keyword>
<keyword evidence="1" id="KW-1133">Transmembrane helix</keyword>
<evidence type="ECO:0000313" key="3">
    <source>
        <dbReference type="Proteomes" id="UP000628448"/>
    </source>
</evidence>
<accession>A0A931E7T6</accession>
<name>A0A931E7T6_9BACT</name>
<protein>
    <submittedName>
        <fullName evidence="2">Uncharacterized protein</fullName>
    </submittedName>
</protein>
<organism evidence="2 3">
    <name type="scientific">Panacibacter microcysteis</name>
    <dbReference type="NCBI Taxonomy" id="2793269"/>
    <lineage>
        <taxon>Bacteria</taxon>
        <taxon>Pseudomonadati</taxon>
        <taxon>Bacteroidota</taxon>
        <taxon>Chitinophagia</taxon>
        <taxon>Chitinophagales</taxon>
        <taxon>Chitinophagaceae</taxon>
        <taxon>Panacibacter</taxon>
    </lineage>
</organism>
<sequence>MNNIKKYLGILWIAMAAAIAYFGFTEFGYPKLTSGKQEDLVFGIIIVFILLPIISGGLFIFGKYALQNEYDLVQDAPDHAHYTER</sequence>
<feature type="transmembrane region" description="Helical" evidence="1">
    <location>
        <begin position="7"/>
        <end position="24"/>
    </location>
</feature>
<dbReference type="RefSeq" id="WP_196990857.1">
    <property type="nucleotide sequence ID" value="NZ_JADWYR010000001.1"/>
</dbReference>
<gene>
    <name evidence="2" type="ORF">I5907_11500</name>
</gene>
<keyword evidence="1" id="KW-0472">Membrane</keyword>
<reference evidence="2" key="1">
    <citation type="submission" date="2020-11" db="EMBL/GenBank/DDBJ databases">
        <title>Bacterial whole genome sequence for Panacibacter sp. DH6.</title>
        <authorList>
            <person name="Le V."/>
            <person name="Ko S."/>
            <person name="Ahn C.-Y."/>
            <person name="Oh H.-M."/>
        </authorList>
    </citation>
    <scope>NUCLEOTIDE SEQUENCE</scope>
    <source>
        <strain evidence="2">DH6</strain>
    </source>
</reference>
<dbReference type="Proteomes" id="UP000628448">
    <property type="component" value="Unassembled WGS sequence"/>
</dbReference>
<dbReference type="Pfam" id="PF20664">
    <property type="entry name" value="DUF6814"/>
    <property type="match status" value="1"/>
</dbReference>
<evidence type="ECO:0000313" key="2">
    <source>
        <dbReference type="EMBL" id="MBG9376865.1"/>
    </source>
</evidence>
<comment type="caution">
    <text evidence="2">The sequence shown here is derived from an EMBL/GenBank/DDBJ whole genome shotgun (WGS) entry which is preliminary data.</text>
</comment>
<dbReference type="InterPro" id="IPR049211">
    <property type="entry name" value="DUF6814"/>
</dbReference>
<feature type="transmembrane region" description="Helical" evidence="1">
    <location>
        <begin position="40"/>
        <end position="61"/>
    </location>
</feature>
<keyword evidence="1" id="KW-0812">Transmembrane</keyword>
<proteinExistence type="predicted"/>
<evidence type="ECO:0000256" key="1">
    <source>
        <dbReference type="SAM" id="Phobius"/>
    </source>
</evidence>
<dbReference type="EMBL" id="JADWYR010000001">
    <property type="protein sequence ID" value="MBG9376865.1"/>
    <property type="molecule type" value="Genomic_DNA"/>
</dbReference>